<dbReference type="InterPro" id="IPR000277">
    <property type="entry name" value="Cys/Met-Metab_PyrdxlP-dep_enz"/>
</dbReference>
<evidence type="ECO:0000256" key="2">
    <source>
        <dbReference type="ARBA" id="ARBA00022898"/>
    </source>
</evidence>
<dbReference type="Gene3D" id="3.40.640.10">
    <property type="entry name" value="Type I PLP-dependent aspartate aminotransferase-like (Major domain)"/>
    <property type="match status" value="1"/>
</dbReference>
<keyword evidence="2 3" id="KW-0663">Pyridoxal phosphate</keyword>
<organism evidence="5 6">
    <name type="scientific">Lactarius akahatsu</name>
    <dbReference type="NCBI Taxonomy" id="416441"/>
    <lineage>
        <taxon>Eukaryota</taxon>
        <taxon>Fungi</taxon>
        <taxon>Dikarya</taxon>
        <taxon>Basidiomycota</taxon>
        <taxon>Agaricomycotina</taxon>
        <taxon>Agaricomycetes</taxon>
        <taxon>Russulales</taxon>
        <taxon>Russulaceae</taxon>
        <taxon>Lactarius</taxon>
    </lineage>
</organism>
<feature type="modified residue" description="N6-(pyridoxal phosphate)lysine" evidence="3">
    <location>
        <position position="206"/>
    </location>
</feature>
<evidence type="ECO:0000313" key="5">
    <source>
        <dbReference type="EMBL" id="KAH8999297.1"/>
    </source>
</evidence>
<dbReference type="GO" id="GO:0005737">
    <property type="term" value="C:cytoplasm"/>
    <property type="evidence" value="ECO:0007669"/>
    <property type="project" value="TreeGrafter"/>
</dbReference>
<dbReference type="PIRSF" id="PIRSF001434">
    <property type="entry name" value="CGS"/>
    <property type="match status" value="1"/>
</dbReference>
<protein>
    <submittedName>
        <fullName evidence="5">Cystathionine gamma-synthase</fullName>
    </submittedName>
</protein>
<dbReference type="PROSITE" id="PS00868">
    <property type="entry name" value="CYS_MET_METAB_PP"/>
    <property type="match status" value="1"/>
</dbReference>
<comment type="caution">
    <text evidence="5">The sequence shown here is derived from an EMBL/GenBank/DDBJ whole genome shotgun (WGS) entry which is preliminary data.</text>
</comment>
<dbReference type="Proteomes" id="UP001201163">
    <property type="component" value="Unassembled WGS sequence"/>
</dbReference>
<dbReference type="GO" id="GO:0019346">
    <property type="term" value="P:transsulfuration"/>
    <property type="evidence" value="ECO:0007669"/>
    <property type="project" value="InterPro"/>
</dbReference>
<evidence type="ECO:0000313" key="6">
    <source>
        <dbReference type="Proteomes" id="UP001201163"/>
    </source>
</evidence>
<sequence length="402" mass="43862">MSESSTPKGPLGLATNLLHADDQFHGPEVSPSISVTTTFRQSESPEFTGEDFLQRPELVRGSKVDVYSRISQSVSTRVEHVLSKINGGYAITYGSGLAAVYAAFTLLQPRGIAIRGGYHGVHQIIETYGRDRDIKIVDLDDDFEGIDVCWVETPLNPTGEARNLQHYADKIHSCGGRLVVDATFAPPPLQYPFKWGTDIIMHSATKYLGGHSDLLSGVLIVKTLEEWGKLRLDRIALGGVMGSLESWLLLRSLRTLHLRIPRQSSNATVLAQWLNKIASTPKGQSFEGVVGGVIKKVWHSSLQKEDASAWSPSQQMEGGHSPTFAILLESPDVASSLPLSLKYFIAATSLGGVESLIEQRVRSSPGEDPRLVRISVGVEDISDLKEDLRSALQVLSQRGAKL</sequence>
<comment type="cofactor">
    <cofactor evidence="1 4">
        <name>pyridoxal 5'-phosphate</name>
        <dbReference type="ChEBI" id="CHEBI:597326"/>
    </cofactor>
</comment>
<dbReference type="GO" id="GO:0030170">
    <property type="term" value="F:pyridoxal phosphate binding"/>
    <property type="evidence" value="ECO:0007669"/>
    <property type="project" value="InterPro"/>
</dbReference>
<comment type="similarity">
    <text evidence="4">Belongs to the trans-sulfuration enzymes family.</text>
</comment>
<accession>A0AAD4QC15</accession>
<dbReference type="PANTHER" id="PTHR11808:SF35">
    <property type="entry name" value="CYSTATHIONINE GAMMA-SYNTHASE (AFU_ORTHOLOGUE AFUA_7G01590)"/>
    <property type="match status" value="1"/>
</dbReference>
<dbReference type="InterPro" id="IPR015424">
    <property type="entry name" value="PyrdxlP-dep_Trfase"/>
</dbReference>
<dbReference type="SUPFAM" id="SSF53383">
    <property type="entry name" value="PLP-dependent transferases"/>
    <property type="match status" value="1"/>
</dbReference>
<reference evidence="5" key="1">
    <citation type="submission" date="2022-01" db="EMBL/GenBank/DDBJ databases">
        <title>Comparative genomics reveals a dynamic genome evolution in the ectomycorrhizal milk-cap (Lactarius) mushrooms.</title>
        <authorList>
            <consortium name="DOE Joint Genome Institute"/>
            <person name="Lebreton A."/>
            <person name="Tang N."/>
            <person name="Kuo A."/>
            <person name="LaButti K."/>
            <person name="Drula E."/>
            <person name="Barry K."/>
            <person name="Clum A."/>
            <person name="Lipzen A."/>
            <person name="Mousain D."/>
            <person name="Ng V."/>
            <person name="Wang R."/>
            <person name="Wang X."/>
            <person name="Dai Y."/>
            <person name="Henrissat B."/>
            <person name="Grigoriev I.V."/>
            <person name="Guerin-Laguette A."/>
            <person name="Yu F."/>
            <person name="Martin F.M."/>
        </authorList>
    </citation>
    <scope>NUCLEOTIDE SEQUENCE</scope>
    <source>
        <strain evidence="5">QP</strain>
    </source>
</reference>
<evidence type="ECO:0000256" key="1">
    <source>
        <dbReference type="ARBA" id="ARBA00001933"/>
    </source>
</evidence>
<dbReference type="EMBL" id="JAKELL010000004">
    <property type="protein sequence ID" value="KAH8999297.1"/>
    <property type="molecule type" value="Genomic_DNA"/>
</dbReference>
<keyword evidence="6" id="KW-1185">Reference proteome</keyword>
<dbReference type="PANTHER" id="PTHR11808">
    <property type="entry name" value="TRANS-SULFURATION ENZYME FAMILY MEMBER"/>
    <property type="match status" value="1"/>
</dbReference>
<evidence type="ECO:0000256" key="3">
    <source>
        <dbReference type="PIRSR" id="PIRSR001434-2"/>
    </source>
</evidence>
<dbReference type="InterPro" id="IPR054542">
    <property type="entry name" value="Cys_met_metab_PP"/>
</dbReference>
<dbReference type="InterPro" id="IPR015421">
    <property type="entry name" value="PyrdxlP-dep_Trfase_major"/>
</dbReference>
<dbReference type="AlphaFoldDB" id="A0AAD4QC15"/>
<dbReference type="GO" id="GO:0016846">
    <property type="term" value="F:carbon-sulfur lyase activity"/>
    <property type="evidence" value="ECO:0007669"/>
    <property type="project" value="TreeGrafter"/>
</dbReference>
<name>A0AAD4QC15_9AGAM</name>
<gene>
    <name evidence="5" type="ORF">EDB92DRAFT_951113</name>
</gene>
<dbReference type="Gene3D" id="3.90.1150.10">
    <property type="entry name" value="Aspartate Aminotransferase, domain 1"/>
    <property type="match status" value="1"/>
</dbReference>
<dbReference type="Pfam" id="PF01053">
    <property type="entry name" value="Cys_Met_Meta_PP"/>
    <property type="match status" value="1"/>
</dbReference>
<dbReference type="InterPro" id="IPR015422">
    <property type="entry name" value="PyrdxlP-dep_Trfase_small"/>
</dbReference>
<evidence type="ECO:0000256" key="4">
    <source>
        <dbReference type="RuleBase" id="RU362118"/>
    </source>
</evidence>
<proteinExistence type="inferred from homology"/>